<feature type="chain" id="PRO_5017304530" evidence="1">
    <location>
        <begin position="21"/>
        <end position="121"/>
    </location>
</feature>
<evidence type="ECO:0000256" key="1">
    <source>
        <dbReference type="SAM" id="SignalP"/>
    </source>
</evidence>
<reference evidence="3" key="1">
    <citation type="journal article" date="2016" name="Genome Announc.">
        <title>Complete Genome Sequence of Brachyspira hyodysenteriae Type Strain B78 (ATCC 27164).</title>
        <authorList>
            <person name="Mirajkar N.S."/>
            <person name="Johnson T.J."/>
            <person name="Gebhart C.J."/>
        </authorList>
    </citation>
    <scope>NUCLEOTIDE SEQUENCE [LARGE SCALE GENOMIC DNA]</scope>
    <source>
        <strain evidence="3">B78</strain>
    </source>
</reference>
<dbReference type="AlphaFoldDB" id="A0A3B6VS03"/>
<dbReference type="RefSeq" id="WP_020064861.1">
    <property type="nucleotide sequence ID" value="NZ_CP015910.2"/>
</dbReference>
<evidence type="ECO:0000313" key="3">
    <source>
        <dbReference type="Proteomes" id="UP000092328"/>
    </source>
</evidence>
<gene>
    <name evidence="2" type="ORF">BHYOB78_06970</name>
</gene>
<accession>A0A3B6VS03</accession>
<reference evidence="3" key="2">
    <citation type="journal article" date="2017" name="Genome Announc.">
        <title>Correction for Mirajkar et al., Complete Genome Sequence of Brachyspira hyodysenteriae Type Strain B78 (ATCC 27164).</title>
        <authorList>
            <person name="Mirajkar N.S."/>
            <person name="Johnson T.J."/>
            <person name="Gebhart C.J."/>
        </authorList>
    </citation>
    <scope>NUCLEOTIDE SEQUENCE [LARGE SCALE GENOMIC DNA]</scope>
    <source>
        <strain evidence="3">B78</strain>
    </source>
</reference>
<keyword evidence="1" id="KW-0732">Signal</keyword>
<dbReference type="EMBL" id="CP015910">
    <property type="protein sequence ID" value="ANN63618.1"/>
    <property type="molecule type" value="Genomic_DNA"/>
</dbReference>
<dbReference type="KEGG" id="bhd:BHYOB78_06970"/>
<protein>
    <submittedName>
        <fullName evidence="2">Uncharacterized protein</fullName>
    </submittedName>
</protein>
<dbReference type="Proteomes" id="UP000092328">
    <property type="component" value="Chromosome"/>
</dbReference>
<organism evidence="2 3">
    <name type="scientific">Brachyspira hyodysenteriae ATCC 27164</name>
    <dbReference type="NCBI Taxonomy" id="1266923"/>
    <lineage>
        <taxon>Bacteria</taxon>
        <taxon>Pseudomonadati</taxon>
        <taxon>Spirochaetota</taxon>
        <taxon>Spirochaetia</taxon>
        <taxon>Brachyspirales</taxon>
        <taxon>Brachyspiraceae</taxon>
        <taxon>Brachyspira</taxon>
    </lineage>
</organism>
<feature type="signal peptide" evidence="1">
    <location>
        <begin position="1"/>
        <end position="20"/>
    </location>
</feature>
<sequence>MKRVILVLFAAIIMSMSLFAESEDYYCPEEPYTYFIYNENSITEEQLNEIIELKSEYQPKISELRKKMYLERTKIDLEMSKKNPDELIINNSINLNMEYAKELRKIASDFLKKYNEIKNNK</sequence>
<keyword evidence="3" id="KW-1185">Reference proteome</keyword>
<evidence type="ECO:0000313" key="2">
    <source>
        <dbReference type="EMBL" id="ANN63618.1"/>
    </source>
</evidence>
<dbReference type="Gene3D" id="1.20.120.1490">
    <property type="match status" value="1"/>
</dbReference>
<dbReference type="OrthoDB" id="307844at2"/>
<name>A0A3B6VS03_BRAHO</name>
<proteinExistence type="predicted"/>